<accession>A0AAQ3P5H9</accession>
<dbReference type="AlphaFoldDB" id="A0AAQ3P5H9"/>
<evidence type="ECO:0000313" key="2">
    <source>
        <dbReference type="Proteomes" id="UP001374535"/>
    </source>
</evidence>
<keyword evidence="2" id="KW-1185">Reference proteome</keyword>
<evidence type="ECO:0000313" key="1">
    <source>
        <dbReference type="EMBL" id="WVZ21291.1"/>
    </source>
</evidence>
<sequence length="102" mass="11817">QAAPRSPHPLPSESHCWSPTVGVPHRKPFYGDFAVEIFEVVLRANLRFPSTIFRYVFVQAKDLLRKMICRDPSGLISTHQALSMFIPFKLFLKKVRFLVLLY</sequence>
<organism evidence="1 2">
    <name type="scientific">Vigna mungo</name>
    <name type="common">Black gram</name>
    <name type="synonym">Phaseolus mungo</name>
    <dbReference type="NCBI Taxonomy" id="3915"/>
    <lineage>
        <taxon>Eukaryota</taxon>
        <taxon>Viridiplantae</taxon>
        <taxon>Streptophyta</taxon>
        <taxon>Embryophyta</taxon>
        <taxon>Tracheophyta</taxon>
        <taxon>Spermatophyta</taxon>
        <taxon>Magnoliopsida</taxon>
        <taxon>eudicotyledons</taxon>
        <taxon>Gunneridae</taxon>
        <taxon>Pentapetalae</taxon>
        <taxon>rosids</taxon>
        <taxon>fabids</taxon>
        <taxon>Fabales</taxon>
        <taxon>Fabaceae</taxon>
        <taxon>Papilionoideae</taxon>
        <taxon>50 kb inversion clade</taxon>
        <taxon>NPAAA clade</taxon>
        <taxon>indigoferoid/millettioid clade</taxon>
        <taxon>Phaseoleae</taxon>
        <taxon>Vigna</taxon>
    </lineage>
</organism>
<dbReference type="EMBL" id="CP144699">
    <property type="protein sequence ID" value="WVZ21291.1"/>
    <property type="molecule type" value="Genomic_DNA"/>
</dbReference>
<dbReference type="Proteomes" id="UP001374535">
    <property type="component" value="Chromosome 2"/>
</dbReference>
<proteinExistence type="predicted"/>
<name>A0AAQ3P5H9_VIGMU</name>
<gene>
    <name evidence="1" type="ORF">V8G54_008613</name>
</gene>
<dbReference type="SUPFAM" id="SSF56112">
    <property type="entry name" value="Protein kinase-like (PK-like)"/>
    <property type="match status" value="1"/>
</dbReference>
<dbReference type="Gene3D" id="1.10.510.10">
    <property type="entry name" value="Transferase(Phosphotransferase) domain 1"/>
    <property type="match status" value="1"/>
</dbReference>
<dbReference type="InterPro" id="IPR011009">
    <property type="entry name" value="Kinase-like_dom_sf"/>
</dbReference>
<feature type="non-terminal residue" evidence="1">
    <location>
        <position position="1"/>
    </location>
</feature>
<reference evidence="1 2" key="1">
    <citation type="journal article" date="2023" name="Life. Sci Alliance">
        <title>Evolutionary insights into 3D genome organization and epigenetic landscape of Vigna mungo.</title>
        <authorList>
            <person name="Junaid A."/>
            <person name="Singh B."/>
            <person name="Bhatia S."/>
        </authorList>
    </citation>
    <scope>NUCLEOTIDE SEQUENCE [LARGE SCALE GENOMIC DNA]</scope>
    <source>
        <strain evidence="1">Urdbean</strain>
    </source>
</reference>
<protein>
    <submittedName>
        <fullName evidence="1">Uncharacterized protein</fullName>
    </submittedName>
</protein>